<dbReference type="AlphaFoldDB" id="A0AAV2ZL16"/>
<dbReference type="EMBL" id="DYDO01000013">
    <property type="protein sequence ID" value="DBA14268.1"/>
    <property type="molecule type" value="Genomic_DNA"/>
</dbReference>
<name>A0AAV2ZL16_PYXAD</name>
<evidence type="ECO:0000313" key="1">
    <source>
        <dbReference type="EMBL" id="DBA14268.1"/>
    </source>
</evidence>
<organism evidence="1 2">
    <name type="scientific">Pyxicephalus adspersus</name>
    <name type="common">African bullfrog</name>
    <dbReference type="NCBI Taxonomy" id="30357"/>
    <lineage>
        <taxon>Eukaryota</taxon>
        <taxon>Metazoa</taxon>
        <taxon>Chordata</taxon>
        <taxon>Craniata</taxon>
        <taxon>Vertebrata</taxon>
        <taxon>Euteleostomi</taxon>
        <taxon>Amphibia</taxon>
        <taxon>Batrachia</taxon>
        <taxon>Anura</taxon>
        <taxon>Neobatrachia</taxon>
        <taxon>Ranoidea</taxon>
        <taxon>Pyxicephalidae</taxon>
        <taxon>Pyxicephalinae</taxon>
        <taxon>Pyxicephalus</taxon>
    </lineage>
</organism>
<keyword evidence="2" id="KW-1185">Reference proteome</keyword>
<dbReference type="Proteomes" id="UP001181693">
    <property type="component" value="Unassembled WGS sequence"/>
</dbReference>
<evidence type="ECO:0000313" key="2">
    <source>
        <dbReference type="Proteomes" id="UP001181693"/>
    </source>
</evidence>
<gene>
    <name evidence="1" type="ORF">GDO54_005262</name>
</gene>
<reference evidence="1" key="1">
    <citation type="thesis" date="2020" institute="ProQuest LLC" country="789 East Eisenhower Parkway, Ann Arbor, MI, USA">
        <title>Comparative Genomics and Chromosome Evolution.</title>
        <authorList>
            <person name="Mudd A.B."/>
        </authorList>
    </citation>
    <scope>NUCLEOTIDE SEQUENCE</scope>
    <source>
        <strain evidence="1">1538</strain>
        <tissue evidence="1">Blood</tissue>
    </source>
</reference>
<sequence>MAAGVERAAEANKGALQGILEALHGCVGKLQQSEDAVRFTINWDKIQCLPDVGPAFLYSVLQQHISDLQPLLAHLQSLATGKEEKNISSEDAVTNLPTADVEETKKADSEVASKCIPEKGVPNTSCLTDPAVVQIQAGKSEIDRRILAFIERKQAEINENNVREFCNVIDCNQGKCSYSHSISQ</sequence>
<comment type="caution">
    <text evidence="1">The sequence shown here is derived from an EMBL/GenBank/DDBJ whole genome shotgun (WGS) entry which is preliminary data.</text>
</comment>
<accession>A0AAV2ZL16</accession>
<protein>
    <submittedName>
        <fullName evidence="1">Uncharacterized protein</fullName>
    </submittedName>
</protein>
<proteinExistence type="predicted"/>